<evidence type="ECO:0000256" key="1">
    <source>
        <dbReference type="ARBA" id="ARBA00004141"/>
    </source>
</evidence>
<feature type="transmembrane region" description="Helical" evidence="10">
    <location>
        <begin position="1013"/>
        <end position="1033"/>
    </location>
</feature>
<dbReference type="GO" id="GO:0140359">
    <property type="term" value="F:ABC-type transporter activity"/>
    <property type="evidence" value="ECO:0007669"/>
    <property type="project" value="InterPro"/>
</dbReference>
<proteinExistence type="inferred from homology"/>
<dbReference type="InterPro" id="IPR026082">
    <property type="entry name" value="ABCA"/>
</dbReference>
<feature type="transmembrane region" description="Helical" evidence="10">
    <location>
        <begin position="25"/>
        <end position="45"/>
    </location>
</feature>
<dbReference type="PANTHER" id="PTHR19229">
    <property type="entry name" value="ATP-BINDING CASSETTE TRANSPORTER SUBFAMILY A ABCA"/>
    <property type="match status" value="1"/>
</dbReference>
<dbReference type="Pfam" id="PF12698">
    <property type="entry name" value="ABC2_membrane_3"/>
    <property type="match status" value="1"/>
</dbReference>
<organism evidence="12 13">
    <name type="scientific">Lentinus brumalis</name>
    <dbReference type="NCBI Taxonomy" id="2498619"/>
    <lineage>
        <taxon>Eukaryota</taxon>
        <taxon>Fungi</taxon>
        <taxon>Dikarya</taxon>
        <taxon>Basidiomycota</taxon>
        <taxon>Agaricomycotina</taxon>
        <taxon>Agaricomycetes</taxon>
        <taxon>Polyporales</taxon>
        <taxon>Polyporaceae</taxon>
        <taxon>Lentinus</taxon>
    </lineage>
</organism>
<feature type="transmembrane region" description="Helical" evidence="10">
    <location>
        <begin position="1156"/>
        <end position="1182"/>
    </location>
</feature>
<dbReference type="InterPro" id="IPR017871">
    <property type="entry name" value="ABC_transporter-like_CS"/>
</dbReference>
<protein>
    <submittedName>
        <fullName evidence="12">P-loop containing nucleoside triphosphate hydrolase protein</fullName>
    </submittedName>
</protein>
<keyword evidence="12" id="KW-0378">Hydrolase</keyword>
<name>A0A371DDB1_9APHY</name>
<evidence type="ECO:0000256" key="4">
    <source>
        <dbReference type="ARBA" id="ARBA00022692"/>
    </source>
</evidence>
<dbReference type="GO" id="GO:0016020">
    <property type="term" value="C:membrane"/>
    <property type="evidence" value="ECO:0007669"/>
    <property type="project" value="UniProtKB-SubCell"/>
</dbReference>
<dbReference type="STRING" id="139420.A0A371DDB1"/>
<feature type="transmembrane region" description="Helical" evidence="10">
    <location>
        <begin position="303"/>
        <end position="326"/>
    </location>
</feature>
<dbReference type="CDD" id="cd03263">
    <property type="entry name" value="ABC_subfamily_A"/>
    <property type="match status" value="2"/>
</dbReference>
<keyword evidence="13" id="KW-1185">Reference proteome</keyword>
<dbReference type="Gene3D" id="3.40.50.300">
    <property type="entry name" value="P-loop containing nucleotide triphosphate hydrolases"/>
    <property type="match status" value="2"/>
</dbReference>
<evidence type="ECO:0000256" key="8">
    <source>
        <dbReference type="ARBA" id="ARBA00022989"/>
    </source>
</evidence>
<dbReference type="InterPro" id="IPR013525">
    <property type="entry name" value="ABC2_TM"/>
</dbReference>
<evidence type="ECO:0000259" key="11">
    <source>
        <dbReference type="PROSITE" id="PS50893"/>
    </source>
</evidence>
<feature type="transmembrane region" description="Helical" evidence="10">
    <location>
        <begin position="1202"/>
        <end position="1223"/>
    </location>
</feature>
<evidence type="ECO:0000256" key="2">
    <source>
        <dbReference type="ARBA" id="ARBA00008869"/>
    </source>
</evidence>
<keyword evidence="8 10" id="KW-1133">Transmembrane helix</keyword>
<dbReference type="EMBL" id="KZ857399">
    <property type="protein sequence ID" value="RDX50500.1"/>
    <property type="molecule type" value="Genomic_DNA"/>
</dbReference>
<evidence type="ECO:0000256" key="6">
    <source>
        <dbReference type="ARBA" id="ARBA00022741"/>
    </source>
</evidence>
<evidence type="ECO:0000256" key="7">
    <source>
        <dbReference type="ARBA" id="ARBA00022840"/>
    </source>
</evidence>
<dbReference type="InterPro" id="IPR003439">
    <property type="entry name" value="ABC_transporter-like_ATP-bd"/>
</dbReference>
<feature type="transmembrane region" description="Helical" evidence="10">
    <location>
        <begin position="332"/>
        <end position="351"/>
    </location>
</feature>
<dbReference type="PROSITE" id="PS00211">
    <property type="entry name" value="ABC_TRANSPORTER_1"/>
    <property type="match status" value="2"/>
</dbReference>
<dbReference type="Pfam" id="PF00005">
    <property type="entry name" value="ABC_tran"/>
    <property type="match status" value="2"/>
</dbReference>
<keyword evidence="9 10" id="KW-0472">Membrane</keyword>
<feature type="domain" description="ABC transporter" evidence="11">
    <location>
        <begin position="456"/>
        <end position="692"/>
    </location>
</feature>
<gene>
    <name evidence="12" type="ORF">OH76DRAFT_1555666</name>
</gene>
<feature type="transmembrane region" description="Helical" evidence="10">
    <location>
        <begin position="358"/>
        <end position="381"/>
    </location>
</feature>
<evidence type="ECO:0000256" key="3">
    <source>
        <dbReference type="ARBA" id="ARBA00022448"/>
    </source>
</evidence>
<evidence type="ECO:0000256" key="10">
    <source>
        <dbReference type="SAM" id="Phobius"/>
    </source>
</evidence>
<feature type="transmembrane region" description="Helical" evidence="10">
    <location>
        <begin position="1053"/>
        <end position="1078"/>
    </location>
</feature>
<evidence type="ECO:0000313" key="12">
    <source>
        <dbReference type="EMBL" id="RDX50500.1"/>
    </source>
</evidence>
<feature type="transmembrane region" description="Helical" evidence="10">
    <location>
        <begin position="401"/>
        <end position="422"/>
    </location>
</feature>
<feature type="transmembrane region" description="Helical" evidence="10">
    <location>
        <begin position="1119"/>
        <end position="1144"/>
    </location>
</feature>
<feature type="transmembrane region" description="Helical" evidence="10">
    <location>
        <begin position="270"/>
        <end position="291"/>
    </location>
</feature>
<feature type="domain" description="ABC transporter" evidence="11">
    <location>
        <begin position="1271"/>
        <end position="1502"/>
    </location>
</feature>
<accession>A0A371DDB1</accession>
<sequence length="1625" mass="175856">MTRLFFRQFSALFVKNWIVLGKRPLVNVVGCLLSPIALAVFLAYAQVFLSRPSENGLGSMVPVASLADTYDPDLSLLWSDDTDGTGAISPSDIVSRMIRGFSGKQLASFRKVNTDDIATLCRENFSGSSACFASVIFDGIPGAGSNQTLNYTIQADSALGFVNVIDHTSDYERRILPLQWAVESAIIELDTGVAVAAPLEWPYTQSTNDDEINGIRLAYISFAAQLVIIAFFACFIGVSYQLPGMAVSERASGMTSQMKAMGLLDSARVLSWHLSLSLAYLPAWLVMAGIWQVKLFTGTSAGILIVINILTGLSLTSWSMFVMAPFGKSPQLAAVASTVLALVWCIIGMVWSRIATFVAFILILFFPPVFFPVAIRCVVGFEITLTPTSVTVADPEYFITLWPLFLAAIISIFVWPLLGALWERWLYDARNPSAGGCCGRRKKREDAHVLPPDVAISMRNLGKDFRTSIFKGKKGVVTAISDLSLDIPKYGIFVLLGPNGAGKSTVMSILGGLTGRTRGTVMFEGGVSQPPRGSIGLVPQKNVLFPELTCYQTLRLFKTIKPQLDGAADDEDIVQLLRDCDLASKVHYNAAALSGGQKRKLQLAIGLVGGSKIVLVDECTSGVDPLSRRSIWKTLTAVRNDRTIVFTTHFLDEADLLADEIAVLAAPGKLVAHGNPVTLKSTLGDGYTMKVTYHVSNEKGSMHDSTALLNVVRRIAPQTHVSVAGPDEFAYHLKAHDPVVVRQVLEAVEREKGALQIASYSVSATSIEDIFLELMQEAEQKGTDSDAEKDGDPTAAETPDIPVLAPAKIELTSGTQRSVLGQALTILHKRILIARRSWLSYVLAMGVLLVAACVPLKFVPRDQEACQVTATQLFDAPLFLPLSTLGFFFRTSTSDYLPIVSPPDLLSALGNSTSTVTVRTLPDNASFIDEIDQHFLRDLYGGLSVDLQSGSALFAWNAEFKASGPIYLNTISNLLYNKALNDTGQAIGSPKLITPNLGNFPTISAGNLKPLEWAAFFGAAVAVFPAFFTLYVAQERRSSVQAMQFSNGLSNPAGLWLGHLLFDSIFGILCATIMTIVFAAKSTLFQGLGYLWFIMVLYSYTGILFAYLVSVWIKSPLAAFAVTAAYQIIIFGLYLAAYMLSLTYSKAIQSGRNINIIHFTMSLLSPALSVVRASFVSVNLFSLLCEGSAHVPTSSLGSITRFGGPILYLILYGLVLFGILVYVDSGSVWKQKVLARARRRDAPANTDASLHHQRADVLAEAAAVEESQNALRVLNVSKSFGRAGKVVDSVSFGVAQDTIFALLGPNGAGKTTVFNMIRGDILPDAGEILINGRSIVRHTQQARLSLGVCPQFTAIDAQLTVREHLHVYARLKGLRKGAETQQNVHAIMLATGLDIYADRLASKLSGGNKRKLALAIALIGNPSVILIDEFSTGVDAKMKRDMWGTLKNIAHGKAIVITTRTYTSASSTFPPLNLTETDTAHSPDSMEEASTLANKVGIIAGRMLAVGPTDALISRYARYLVHFPCRTREDVLRAQALMARIPGAKIADDVATRFEVPVGDGLSLAQLFGIIEEATAQADVDGRSAGGEWAVEEASLESVFMKVIRENEVEEGDGEARARRGWWRV</sequence>
<dbReference type="InterPro" id="IPR027417">
    <property type="entry name" value="P-loop_NTPase"/>
</dbReference>
<feature type="transmembrane region" description="Helical" evidence="10">
    <location>
        <begin position="217"/>
        <end position="240"/>
    </location>
</feature>
<dbReference type="GO" id="GO:0016887">
    <property type="term" value="F:ATP hydrolysis activity"/>
    <property type="evidence" value="ECO:0007669"/>
    <property type="project" value="InterPro"/>
</dbReference>
<evidence type="ECO:0000256" key="9">
    <source>
        <dbReference type="ARBA" id="ARBA00023136"/>
    </source>
</evidence>
<comment type="subcellular location">
    <subcellularLocation>
        <location evidence="1">Membrane</location>
        <topology evidence="1">Multi-pass membrane protein</topology>
    </subcellularLocation>
</comment>
<evidence type="ECO:0000313" key="13">
    <source>
        <dbReference type="Proteomes" id="UP000256964"/>
    </source>
</evidence>
<keyword evidence="3" id="KW-0813">Transport</keyword>
<dbReference type="InterPro" id="IPR018247">
    <property type="entry name" value="EF_Hand_1_Ca_BS"/>
</dbReference>
<comment type="similarity">
    <text evidence="2">Belongs to the ABC transporter superfamily. ABCA family.</text>
</comment>
<dbReference type="InterPro" id="IPR003593">
    <property type="entry name" value="AAA+_ATPase"/>
</dbReference>
<dbReference type="SUPFAM" id="SSF52540">
    <property type="entry name" value="P-loop containing nucleoside triphosphate hydrolases"/>
    <property type="match status" value="2"/>
</dbReference>
<keyword evidence="5" id="KW-0677">Repeat</keyword>
<dbReference type="PROSITE" id="PS00018">
    <property type="entry name" value="EF_HAND_1"/>
    <property type="match status" value="1"/>
</dbReference>
<evidence type="ECO:0000256" key="5">
    <source>
        <dbReference type="ARBA" id="ARBA00022737"/>
    </source>
</evidence>
<dbReference type="OrthoDB" id="8061355at2759"/>
<dbReference type="PANTHER" id="PTHR19229:SF36">
    <property type="entry name" value="ATP-BINDING CASSETTE SUB-FAMILY A MEMBER 2"/>
    <property type="match status" value="1"/>
</dbReference>
<feature type="transmembrane region" description="Helical" evidence="10">
    <location>
        <begin position="1090"/>
        <end position="1113"/>
    </location>
</feature>
<dbReference type="PROSITE" id="PS50893">
    <property type="entry name" value="ABC_TRANSPORTER_2"/>
    <property type="match status" value="2"/>
</dbReference>
<dbReference type="SMART" id="SM00382">
    <property type="entry name" value="AAA"/>
    <property type="match status" value="2"/>
</dbReference>
<keyword evidence="4 10" id="KW-0812">Transmembrane</keyword>
<keyword evidence="6" id="KW-0547">Nucleotide-binding</keyword>
<dbReference type="GO" id="GO:0005319">
    <property type="term" value="F:lipid transporter activity"/>
    <property type="evidence" value="ECO:0007669"/>
    <property type="project" value="TreeGrafter"/>
</dbReference>
<feature type="transmembrane region" description="Helical" evidence="10">
    <location>
        <begin position="838"/>
        <end position="858"/>
    </location>
</feature>
<dbReference type="Proteomes" id="UP000256964">
    <property type="component" value="Unassembled WGS sequence"/>
</dbReference>
<keyword evidence="7" id="KW-0067">ATP-binding</keyword>
<reference evidence="12 13" key="1">
    <citation type="journal article" date="2018" name="Biotechnol. Biofuels">
        <title>Integrative visual omics of the white-rot fungus Polyporus brumalis exposes the biotechnological potential of its oxidative enzymes for delignifying raw plant biomass.</title>
        <authorList>
            <person name="Miyauchi S."/>
            <person name="Rancon A."/>
            <person name="Drula E."/>
            <person name="Hage H."/>
            <person name="Chaduli D."/>
            <person name="Favel A."/>
            <person name="Grisel S."/>
            <person name="Henrissat B."/>
            <person name="Herpoel-Gimbert I."/>
            <person name="Ruiz-Duenas F.J."/>
            <person name="Chevret D."/>
            <person name="Hainaut M."/>
            <person name="Lin J."/>
            <person name="Wang M."/>
            <person name="Pangilinan J."/>
            <person name="Lipzen A."/>
            <person name="Lesage-Meessen L."/>
            <person name="Navarro D."/>
            <person name="Riley R."/>
            <person name="Grigoriev I.V."/>
            <person name="Zhou S."/>
            <person name="Raouche S."/>
            <person name="Rosso M.N."/>
        </authorList>
    </citation>
    <scope>NUCLEOTIDE SEQUENCE [LARGE SCALE GENOMIC DNA]</scope>
    <source>
        <strain evidence="12 13">BRFM 1820</strain>
    </source>
</reference>
<dbReference type="GO" id="GO:0005524">
    <property type="term" value="F:ATP binding"/>
    <property type="evidence" value="ECO:0007669"/>
    <property type="project" value="UniProtKB-KW"/>
</dbReference>